<dbReference type="PROSITE" id="PS50103">
    <property type="entry name" value="ZF_C3H1"/>
    <property type="match status" value="1"/>
</dbReference>
<dbReference type="PANTHER" id="PTHR11685">
    <property type="entry name" value="RBR FAMILY RING FINGER AND IBR DOMAIN-CONTAINING"/>
    <property type="match status" value="1"/>
</dbReference>
<dbReference type="Pfam" id="PF01485">
    <property type="entry name" value="IBR"/>
    <property type="match status" value="1"/>
</dbReference>
<accession>A0ABR1J2S6</accession>
<comment type="catalytic activity">
    <reaction evidence="1">
        <text>[E2 ubiquitin-conjugating enzyme]-S-ubiquitinyl-L-cysteine + [acceptor protein]-L-lysine = [E2 ubiquitin-conjugating enzyme]-L-cysteine + [acceptor protein]-N(6)-ubiquitinyl-L-lysine.</text>
        <dbReference type="EC" id="2.3.2.31"/>
    </reaction>
</comment>
<dbReference type="InterPro" id="IPR027370">
    <property type="entry name" value="Znf-RING_euk"/>
</dbReference>
<feature type="coiled-coil region" evidence="10">
    <location>
        <begin position="920"/>
        <end position="991"/>
    </location>
</feature>
<feature type="compositionally biased region" description="Basic and acidic residues" evidence="11">
    <location>
        <begin position="32"/>
        <end position="45"/>
    </location>
</feature>
<feature type="domain" description="RING-type" evidence="14">
    <location>
        <begin position="584"/>
        <end position="792"/>
    </location>
</feature>
<dbReference type="PROSITE" id="PS51873">
    <property type="entry name" value="TRIAD"/>
    <property type="match status" value="1"/>
</dbReference>
<evidence type="ECO:0000256" key="7">
    <source>
        <dbReference type="ARBA" id="ARBA00022786"/>
    </source>
</evidence>
<organism evidence="15 16">
    <name type="scientific">Marasmiellus scandens</name>
    <dbReference type="NCBI Taxonomy" id="2682957"/>
    <lineage>
        <taxon>Eukaryota</taxon>
        <taxon>Fungi</taxon>
        <taxon>Dikarya</taxon>
        <taxon>Basidiomycota</taxon>
        <taxon>Agaricomycotina</taxon>
        <taxon>Agaricomycetes</taxon>
        <taxon>Agaricomycetidae</taxon>
        <taxon>Agaricales</taxon>
        <taxon>Marasmiineae</taxon>
        <taxon>Omphalotaceae</taxon>
        <taxon>Marasmiellus</taxon>
    </lineage>
</organism>
<feature type="compositionally biased region" description="Polar residues" evidence="11">
    <location>
        <begin position="19"/>
        <end position="31"/>
    </location>
</feature>
<evidence type="ECO:0000256" key="11">
    <source>
        <dbReference type="SAM" id="MobiDB-lite"/>
    </source>
</evidence>
<dbReference type="Pfam" id="PF13445">
    <property type="entry name" value="zf-RING_UBOX"/>
    <property type="match status" value="1"/>
</dbReference>
<dbReference type="EMBL" id="JBANRG010000044">
    <property type="protein sequence ID" value="KAK7446359.1"/>
    <property type="molecule type" value="Genomic_DNA"/>
</dbReference>
<proteinExistence type="predicted"/>
<dbReference type="SUPFAM" id="SSF57850">
    <property type="entry name" value="RING/U-box"/>
    <property type="match status" value="2"/>
</dbReference>
<dbReference type="Gene3D" id="1.20.120.1750">
    <property type="match status" value="1"/>
</dbReference>
<dbReference type="InterPro" id="IPR031127">
    <property type="entry name" value="E3_UB_ligase_RBR"/>
</dbReference>
<dbReference type="SMART" id="SM00356">
    <property type="entry name" value="ZnF_C3H1"/>
    <property type="match status" value="1"/>
</dbReference>
<keyword evidence="16" id="KW-1185">Reference proteome</keyword>
<comment type="caution">
    <text evidence="15">The sequence shown here is derived from an EMBL/GenBank/DDBJ whole genome shotgun (WGS) entry which is preliminary data.</text>
</comment>
<evidence type="ECO:0000256" key="2">
    <source>
        <dbReference type="ARBA" id="ARBA00012251"/>
    </source>
</evidence>
<dbReference type="InterPro" id="IPR001841">
    <property type="entry name" value="Znf_RING"/>
</dbReference>
<evidence type="ECO:0000313" key="15">
    <source>
        <dbReference type="EMBL" id="KAK7446359.1"/>
    </source>
</evidence>
<dbReference type="InterPro" id="IPR013087">
    <property type="entry name" value="Znf_C2H2_type"/>
</dbReference>
<dbReference type="Pfam" id="PF22191">
    <property type="entry name" value="IBR_1"/>
    <property type="match status" value="1"/>
</dbReference>
<evidence type="ECO:0000256" key="5">
    <source>
        <dbReference type="ARBA" id="ARBA00022737"/>
    </source>
</evidence>
<feature type="region of interest" description="Disordered" evidence="11">
    <location>
        <begin position="813"/>
        <end position="832"/>
    </location>
</feature>
<evidence type="ECO:0000259" key="13">
    <source>
        <dbReference type="PROSITE" id="PS50103"/>
    </source>
</evidence>
<dbReference type="InterPro" id="IPR013083">
    <property type="entry name" value="Znf_RING/FYVE/PHD"/>
</dbReference>
<dbReference type="InterPro" id="IPR002867">
    <property type="entry name" value="IBR_dom"/>
</dbReference>
<evidence type="ECO:0000256" key="4">
    <source>
        <dbReference type="ARBA" id="ARBA00022723"/>
    </source>
</evidence>
<evidence type="ECO:0000256" key="10">
    <source>
        <dbReference type="SAM" id="Coils"/>
    </source>
</evidence>
<keyword evidence="7" id="KW-0833">Ubl conjugation pathway</keyword>
<name>A0ABR1J2S6_9AGAR</name>
<dbReference type="InterPro" id="IPR017907">
    <property type="entry name" value="Znf_RING_CS"/>
</dbReference>
<dbReference type="InterPro" id="IPR044066">
    <property type="entry name" value="TRIAD_supradom"/>
</dbReference>
<dbReference type="CDD" id="cd16449">
    <property type="entry name" value="RING-HC"/>
    <property type="match status" value="1"/>
</dbReference>
<dbReference type="CDD" id="cd20336">
    <property type="entry name" value="Rcat_RBR"/>
    <property type="match status" value="1"/>
</dbReference>
<feature type="compositionally biased region" description="Basic and acidic residues" evidence="11">
    <location>
        <begin position="818"/>
        <end position="832"/>
    </location>
</feature>
<feature type="domain" description="RING-type" evidence="12">
    <location>
        <begin position="588"/>
        <end position="627"/>
    </location>
</feature>
<dbReference type="PROSITE" id="PS00518">
    <property type="entry name" value="ZF_RING_1"/>
    <property type="match status" value="1"/>
</dbReference>
<dbReference type="Proteomes" id="UP001498398">
    <property type="component" value="Unassembled WGS sequence"/>
</dbReference>
<dbReference type="PROSITE" id="PS00028">
    <property type="entry name" value="ZINC_FINGER_C2H2_1"/>
    <property type="match status" value="1"/>
</dbReference>
<sequence length="1197" mass="137278">MKPQQICPTCANRDCRRGSQCSNAKSSVQRPQTDDSNAHESRSPESKTVPKSKRDVNQVCYDWTVGRCSRGDKCRYRHVGEPMVSGSGGPFEGKEDVEPSDRKAAPDLKKWRNTDSAEDKELSVTEGTALPSFSHPQKARPLLGERNEEEAETVQHLVLGTTIVKFSAGLAIEHIITGFEARRIRITNLPTDTTAHDLTSLLLGQGIDKEMFQFVNLKRWKGKKEGNFIVHESWGDKLSSLMDGFNYRGEFLTVEASDSGTLEGMNANGGILYVTWEIPSSLKQSAATGSGSGDVHRSPTSYNQNTVEESLKQHILTVMPRGVVKFDRSPTNAASSTDCTSFRVHFRTWGDAKEVYDQLVDRKFDFIGNSVLRLRLSSPYQITLSMQQYMSQKQQWDLLIDDTNNRQDRTLRMNQSNGKMIVHVSGNDLKAVGMLKVRVESLVAGVPLSDIPAVWFGSAAGQKFLKSIYTTTGAYIKHDGRLKVLKAYGEQSAILNAQDMLRKEVKRTSDLQHTETLAQESIRFFVQRGVPVLNEAFGEDSVYMDLSTFPVRITVRAGEDGHHLLKKLIGESLRDAKANLPSVSEFLCPVCYMEASNPVKLACGHEYCTACIRHLLTSSVNNFPIVCTGGNETCVKPVTIPFIQKFLSPSQFTKLMETAFITYIGKNPQIYRYCKTPDCRQIYQCSDSSASKTPLQCPSCLVSVCMKCHGEHEGMNCAERHTQIEEEQLDDAWARGAGAQKCPACYVWIQKVEGCDHMTCKCGAQFCWICLKTFAEPAVIHGHERTTHSDSSLNNHPKSLDETITTEANWETYTTREGSSEHDAEAEYDSGTEREAEVKRCIEAEREEERKMWWAELEQKEADWRKEIELNLKESEQKREVEQQQWEAKLKQKELQWHSEMEAKLKAAEKKQEVGRKLWEAELKQKEAQWKKEIELKEAEQRAEKKLWEAELKQKEAEWKKKTDLKLKEAEQRKEAERKLWEAKLKGKEKQHNKEMVSKLKEAEWKKEADMKLMESFWTSQIEASHRDADLKREEEKKIREEEWKFEVKRKLEEVNKKLEEANRKLREAESSKTFQNQWKKTVYKKNAEREIKEADSRREAEIRLRMAELEEDFEWRLMEAVRQKKAELELQWIQKIEKAQSNPPAGLSLYAGFCHGQEHREIMVRRRIQEAPEISDDHCKYTDAKFKAKESWCTVM</sequence>
<feature type="compositionally biased region" description="Basic and acidic residues" evidence="11">
    <location>
        <begin position="92"/>
        <end position="106"/>
    </location>
</feature>
<keyword evidence="6 9" id="KW-0863">Zinc-finger</keyword>
<keyword evidence="4 9" id="KW-0479">Metal-binding</keyword>
<feature type="coiled-coil region" evidence="10">
    <location>
        <begin position="1045"/>
        <end position="1105"/>
    </location>
</feature>
<feature type="domain" description="C3H1-type" evidence="13">
    <location>
        <begin position="54"/>
        <end position="81"/>
    </location>
</feature>
<dbReference type="Gene3D" id="3.30.1370.210">
    <property type="match status" value="1"/>
</dbReference>
<feature type="zinc finger region" description="C3H1-type" evidence="9">
    <location>
        <begin position="54"/>
        <end position="81"/>
    </location>
</feature>
<evidence type="ECO:0000256" key="6">
    <source>
        <dbReference type="ARBA" id="ARBA00022771"/>
    </source>
</evidence>
<keyword evidence="8 9" id="KW-0862">Zinc</keyword>
<feature type="region of interest" description="Disordered" evidence="11">
    <location>
        <begin position="81"/>
        <end position="106"/>
    </location>
</feature>
<dbReference type="InterPro" id="IPR000571">
    <property type="entry name" value="Znf_CCCH"/>
</dbReference>
<keyword evidence="10" id="KW-0175">Coiled coil</keyword>
<evidence type="ECO:0000256" key="8">
    <source>
        <dbReference type="ARBA" id="ARBA00022833"/>
    </source>
</evidence>
<reference evidence="15 16" key="1">
    <citation type="submission" date="2024-01" db="EMBL/GenBank/DDBJ databases">
        <title>A draft genome for the cacao thread blight pathogen Marasmiellus scandens.</title>
        <authorList>
            <person name="Baruah I.K."/>
            <person name="Leung J."/>
            <person name="Bukari Y."/>
            <person name="Amoako-Attah I."/>
            <person name="Meinhardt L.W."/>
            <person name="Bailey B.A."/>
            <person name="Cohen S.P."/>
        </authorList>
    </citation>
    <scope>NUCLEOTIDE SEQUENCE [LARGE SCALE GENOMIC DNA]</scope>
    <source>
        <strain evidence="15 16">GH-19</strain>
    </source>
</reference>
<dbReference type="PROSITE" id="PS50089">
    <property type="entry name" value="ZF_RING_2"/>
    <property type="match status" value="1"/>
</dbReference>
<dbReference type="Gene3D" id="3.30.40.10">
    <property type="entry name" value="Zinc/RING finger domain, C3HC4 (zinc finger)"/>
    <property type="match status" value="1"/>
</dbReference>
<evidence type="ECO:0000259" key="14">
    <source>
        <dbReference type="PROSITE" id="PS51873"/>
    </source>
</evidence>
<evidence type="ECO:0000256" key="3">
    <source>
        <dbReference type="ARBA" id="ARBA00022679"/>
    </source>
</evidence>
<protein>
    <recommendedName>
        <fullName evidence="2">RBR-type E3 ubiquitin transferase</fullName>
        <ecNumber evidence="2">2.3.2.31</ecNumber>
    </recommendedName>
</protein>
<gene>
    <name evidence="15" type="ORF">VKT23_014565</name>
</gene>
<evidence type="ECO:0000313" key="16">
    <source>
        <dbReference type="Proteomes" id="UP001498398"/>
    </source>
</evidence>
<evidence type="ECO:0000256" key="9">
    <source>
        <dbReference type="PROSITE-ProRule" id="PRU00723"/>
    </source>
</evidence>
<feature type="region of interest" description="Disordered" evidence="11">
    <location>
        <begin position="14"/>
        <end position="53"/>
    </location>
</feature>
<evidence type="ECO:0000259" key="12">
    <source>
        <dbReference type="PROSITE" id="PS50089"/>
    </source>
</evidence>
<dbReference type="CDD" id="cd20335">
    <property type="entry name" value="BRcat_RBR"/>
    <property type="match status" value="1"/>
</dbReference>
<dbReference type="EC" id="2.3.2.31" evidence="2"/>
<keyword evidence="5" id="KW-0677">Repeat</keyword>
<evidence type="ECO:0000256" key="1">
    <source>
        <dbReference type="ARBA" id="ARBA00001798"/>
    </source>
</evidence>
<keyword evidence="3" id="KW-0808">Transferase</keyword>